<dbReference type="Gene3D" id="3.40.50.1390">
    <property type="entry name" value="Resolvase, N-terminal catalytic domain"/>
    <property type="match status" value="1"/>
</dbReference>
<dbReference type="SMART" id="SM00857">
    <property type="entry name" value="Resolvase"/>
    <property type="match status" value="1"/>
</dbReference>
<dbReference type="InterPro" id="IPR038109">
    <property type="entry name" value="DNA_bind_recomb_sf"/>
</dbReference>
<dbReference type="OrthoDB" id="1938647at2"/>
<accession>B8I433</accession>
<feature type="domain" description="Recombinase" evidence="2">
    <location>
        <begin position="178"/>
        <end position="304"/>
    </location>
</feature>
<dbReference type="Proteomes" id="UP000001349">
    <property type="component" value="Chromosome"/>
</dbReference>
<protein>
    <submittedName>
        <fullName evidence="3">Resolvase domain protein</fullName>
    </submittedName>
</protein>
<dbReference type="RefSeq" id="WP_015925566.1">
    <property type="nucleotide sequence ID" value="NC_011898.1"/>
</dbReference>
<dbReference type="EMBL" id="CP001348">
    <property type="protein sequence ID" value="ACL76466.1"/>
    <property type="molecule type" value="Genomic_DNA"/>
</dbReference>
<dbReference type="InterPro" id="IPR011109">
    <property type="entry name" value="DNA_bind_recombinase_dom"/>
</dbReference>
<feature type="domain" description="Resolvase/invertase-type recombinase catalytic" evidence="1">
    <location>
        <begin position="22"/>
        <end position="170"/>
    </location>
</feature>
<dbReference type="PANTHER" id="PTHR30461:SF23">
    <property type="entry name" value="DNA RECOMBINASE-RELATED"/>
    <property type="match status" value="1"/>
</dbReference>
<dbReference type="SUPFAM" id="SSF53041">
    <property type="entry name" value="Resolvase-like"/>
    <property type="match status" value="1"/>
</dbReference>
<dbReference type="AlphaFoldDB" id="B8I433"/>
<dbReference type="STRING" id="394503.Ccel_2122"/>
<dbReference type="Pfam" id="PF00239">
    <property type="entry name" value="Resolvase"/>
    <property type="match status" value="1"/>
</dbReference>
<dbReference type="Pfam" id="PF07508">
    <property type="entry name" value="Recombinase"/>
    <property type="match status" value="1"/>
</dbReference>
<dbReference type="Gene3D" id="3.90.1750.20">
    <property type="entry name" value="Putative Large Serine Recombinase, Chain B, Domain 2"/>
    <property type="match status" value="1"/>
</dbReference>
<dbReference type="HOGENOM" id="CLU_010686_0_5_9"/>
<evidence type="ECO:0000259" key="1">
    <source>
        <dbReference type="PROSITE" id="PS51736"/>
    </source>
</evidence>
<evidence type="ECO:0000259" key="2">
    <source>
        <dbReference type="PROSITE" id="PS51737"/>
    </source>
</evidence>
<dbReference type="InterPro" id="IPR036162">
    <property type="entry name" value="Resolvase-like_N_sf"/>
</dbReference>
<dbReference type="InterPro" id="IPR050639">
    <property type="entry name" value="SSR_resolvase"/>
</dbReference>
<dbReference type="InterPro" id="IPR025827">
    <property type="entry name" value="Zn_ribbon_recom_dom"/>
</dbReference>
<dbReference type="PANTHER" id="PTHR30461">
    <property type="entry name" value="DNA-INVERTASE FROM LAMBDOID PROPHAGE"/>
    <property type="match status" value="1"/>
</dbReference>
<dbReference type="GO" id="GO:0003677">
    <property type="term" value="F:DNA binding"/>
    <property type="evidence" value="ECO:0007669"/>
    <property type="project" value="InterPro"/>
</dbReference>
<evidence type="ECO:0000313" key="3">
    <source>
        <dbReference type="EMBL" id="ACL76466.1"/>
    </source>
</evidence>
<dbReference type="PROSITE" id="PS51737">
    <property type="entry name" value="RECOMBINASE_DNA_BIND"/>
    <property type="match status" value="1"/>
</dbReference>
<dbReference type="KEGG" id="cce:Ccel_2122"/>
<dbReference type="PROSITE" id="PS51736">
    <property type="entry name" value="RECOMBINASES_3"/>
    <property type="match status" value="1"/>
</dbReference>
<dbReference type="InterPro" id="IPR006119">
    <property type="entry name" value="Resolv_N"/>
</dbReference>
<dbReference type="GO" id="GO:0000150">
    <property type="term" value="F:DNA strand exchange activity"/>
    <property type="evidence" value="ECO:0007669"/>
    <property type="project" value="InterPro"/>
</dbReference>
<evidence type="ECO:0000313" key="4">
    <source>
        <dbReference type="Proteomes" id="UP000001349"/>
    </source>
</evidence>
<sequence>MDLYTIRNELNAGRTIYDLNLRVTYYARVSTEKDEQVHSLKNQIEYYSDYIKRNQKWTYVEGYIDEGISGTSVNKRESFLKMISDAKLGKFDFIITKEISRFSRNTLDSIKYTQELLSYGVGVLFQSDNINTLMPDAELRLTIMSSIAQDEVRKISERVKFGFKRAIEKGVVLGNNKIWGYRKDNGKLVIDEKEAEIVRLIFDMYATRNMGIRGISTKLDNMGIRNNNGNPFSFSTIKSILTNPKYMGYYCGNKTHKFDYKLHERKYLDQTEWVMYKDEETVPPIVSEEIWHKANYILKGRSEKQSAEDKTSYQNKYAYSGKIICTEHNVPYYRSLYRYSSGNKEVWQCKKYVEKGKEGCTAPSIYTSELEMIIKKAYDEIIVNRSEIIHEMVAMYSSLGSQSKIKEDIAKVKMEINQILKMKDKLLELSINSRLSDDEFERRNNRFNDDIDKLNIRLKELDEDEMKNKEISCSVETLRKVIAKEINYDGGPDNKLLESLLDKIEVYKTDRKNEIDLKVYFKVLAKPFDYKILRDRKSTSVCCGQYI</sequence>
<name>B8I433_RUMCH</name>
<proteinExistence type="predicted"/>
<organism evidence="3 4">
    <name type="scientific">Ruminiclostridium cellulolyticum (strain ATCC 35319 / DSM 5812 / JCM 6584 / H10)</name>
    <name type="common">Clostridium cellulolyticum</name>
    <dbReference type="NCBI Taxonomy" id="394503"/>
    <lineage>
        <taxon>Bacteria</taxon>
        <taxon>Bacillati</taxon>
        <taxon>Bacillota</taxon>
        <taxon>Clostridia</taxon>
        <taxon>Eubacteriales</taxon>
        <taxon>Oscillospiraceae</taxon>
        <taxon>Ruminiclostridium</taxon>
    </lineage>
</organism>
<dbReference type="CDD" id="cd00338">
    <property type="entry name" value="Ser_Recombinase"/>
    <property type="match status" value="1"/>
</dbReference>
<reference evidence="3 4" key="1">
    <citation type="submission" date="2009-01" db="EMBL/GenBank/DDBJ databases">
        <title>Complete sequence of Clostridium cellulolyticum H10.</title>
        <authorList>
            <consortium name="US DOE Joint Genome Institute"/>
            <person name="Lucas S."/>
            <person name="Copeland A."/>
            <person name="Lapidus A."/>
            <person name="Glavina del Rio T."/>
            <person name="Dalin E."/>
            <person name="Tice H."/>
            <person name="Bruce D."/>
            <person name="Goodwin L."/>
            <person name="Pitluck S."/>
            <person name="Chertkov O."/>
            <person name="Saunders E."/>
            <person name="Brettin T."/>
            <person name="Detter J.C."/>
            <person name="Han C."/>
            <person name="Larimer F."/>
            <person name="Land M."/>
            <person name="Hauser L."/>
            <person name="Kyrpides N."/>
            <person name="Ivanova N."/>
            <person name="Zhou J."/>
            <person name="Richardson P."/>
        </authorList>
    </citation>
    <scope>NUCLEOTIDE SEQUENCE [LARGE SCALE GENOMIC DNA]</scope>
    <source>
        <strain evidence="4">ATCC 35319 / DSM 5812 / JCM 6584 / H10</strain>
    </source>
</reference>
<dbReference type="Pfam" id="PF13408">
    <property type="entry name" value="Zn_ribbon_recom"/>
    <property type="match status" value="1"/>
</dbReference>
<gene>
    <name evidence="3" type="ordered locus">Ccel_2122</name>
</gene>
<dbReference type="eggNOG" id="COG1961">
    <property type="taxonomic scope" value="Bacteria"/>
</dbReference>
<keyword evidence="4" id="KW-1185">Reference proteome</keyword>